<evidence type="ECO:0000313" key="5">
    <source>
        <dbReference type="EnsemblPlants" id="KQJ95465"/>
    </source>
</evidence>
<accession>A0A0Q3Q1E2</accession>
<feature type="compositionally biased region" description="Basic and acidic residues" evidence="1">
    <location>
        <begin position="377"/>
        <end position="386"/>
    </location>
</feature>
<dbReference type="CDD" id="cd22907">
    <property type="entry name" value="HFD_NFYB"/>
    <property type="match status" value="1"/>
</dbReference>
<feature type="domain" description="F-box" evidence="3">
    <location>
        <begin position="209"/>
        <end position="254"/>
    </location>
</feature>
<reference evidence="4 5" key="1">
    <citation type="journal article" date="2010" name="Nature">
        <title>Genome sequencing and analysis of the model grass Brachypodium distachyon.</title>
        <authorList>
            <consortium name="International Brachypodium Initiative"/>
        </authorList>
    </citation>
    <scope>NUCLEOTIDE SEQUENCE [LARGE SCALE GENOMIC DNA]</scope>
    <source>
        <strain evidence="4 5">Bd21</strain>
    </source>
</reference>
<dbReference type="OrthoDB" id="2095648at2759"/>
<dbReference type="EnsemblPlants" id="KQJ95465">
    <property type="protein sequence ID" value="KQJ95465"/>
    <property type="gene ID" value="BRADI_3g17357v3"/>
</dbReference>
<feature type="compositionally biased region" description="Acidic residues" evidence="1">
    <location>
        <begin position="387"/>
        <end position="401"/>
    </location>
</feature>
<feature type="region of interest" description="Disordered" evidence="1">
    <location>
        <begin position="377"/>
        <end position="401"/>
    </location>
</feature>
<dbReference type="RefSeq" id="XP_010234429.1">
    <property type="nucleotide sequence ID" value="XM_010236127.3"/>
</dbReference>
<dbReference type="ExpressionAtlas" id="A0A0Q3Q1E2">
    <property type="expression patterns" value="baseline"/>
</dbReference>
<dbReference type="GO" id="GO:0046982">
    <property type="term" value="F:protein heterodimerization activity"/>
    <property type="evidence" value="ECO:0007669"/>
    <property type="project" value="InterPro"/>
</dbReference>
<dbReference type="Proteomes" id="UP000008810">
    <property type="component" value="Chromosome 3"/>
</dbReference>
<dbReference type="InterPro" id="IPR003958">
    <property type="entry name" value="CBFA_NFYB_domain"/>
</dbReference>
<sequence>MADAPASPASAGGGEEDGGFNLPIANITRIMRRAIPPNGKIDREAAEAVQELATEFIAYITLVASDICKRENQETMTGEDLLCAMYAIRLDDYMDPLNLYLDKYMSTDTGDSTEQPMDEGMSMEQCEQPEVVLPPLHSTVVGIAEMGQEQGKDQLPDGNLKPSEIIVQQNCPEFKTLPLSSTEVTLSEVLLCPMEVEPIALHVPDIRHWSELPLDALSAIFMKLGTIEILMGAGLVCRPWLAAAKSPELWRFVDMTRHKVVFSKSENIMLKMAKVAIDRSDGRMESFWAQKFVSGELLDYIASRGNSLKSIRLIACGFCWDGAVTRLAAKCQMLEEIEYSHQKQPGDFFKQLGAVRPELKRLRIHMQWFDSDAIEREMREEQQSSHDEDEEEEEEEEEPYEAWEMRHNEEAFAIAENLHELRLLQMAGNSLTKKGVYAILEGCPHLECLDLTECDHLKVDDELLARCAKIRHVWLPGRWPRVHCPDLHTIGEDEGEVIEMDDVYEIEACALRDEGAMERGNDDYGDNYWDDYSLPSSPGSPDLPDVTCDDTRYYTYIHEYYSL</sequence>
<dbReference type="PRINTS" id="PR00615">
    <property type="entry name" value="CCAATSUBUNTA"/>
</dbReference>
<dbReference type="EMBL" id="CM000882">
    <property type="protein sequence ID" value="KQJ95465.1"/>
    <property type="molecule type" value="Genomic_DNA"/>
</dbReference>
<dbReference type="InterPro" id="IPR001810">
    <property type="entry name" value="F-box_dom"/>
</dbReference>
<evidence type="ECO:0000256" key="1">
    <source>
        <dbReference type="SAM" id="MobiDB-lite"/>
    </source>
</evidence>
<evidence type="ECO:0000259" key="2">
    <source>
        <dbReference type="Pfam" id="PF00808"/>
    </source>
</evidence>
<reference evidence="4" key="2">
    <citation type="submission" date="2017-06" db="EMBL/GenBank/DDBJ databases">
        <title>WGS assembly of Brachypodium distachyon.</title>
        <authorList>
            <consortium name="The International Brachypodium Initiative"/>
            <person name="Lucas S."/>
            <person name="Harmon-Smith M."/>
            <person name="Lail K."/>
            <person name="Tice H."/>
            <person name="Grimwood J."/>
            <person name="Bruce D."/>
            <person name="Barry K."/>
            <person name="Shu S."/>
            <person name="Lindquist E."/>
            <person name="Wang M."/>
            <person name="Pitluck S."/>
            <person name="Vogel J.P."/>
            <person name="Garvin D.F."/>
            <person name="Mockler T.C."/>
            <person name="Schmutz J."/>
            <person name="Rokhsar D."/>
            <person name="Bevan M.W."/>
        </authorList>
    </citation>
    <scope>NUCLEOTIDE SEQUENCE</scope>
    <source>
        <strain evidence="4">Bd21</strain>
    </source>
</reference>
<dbReference type="Pfam" id="PF00808">
    <property type="entry name" value="CBFD_NFYB_HMF"/>
    <property type="match status" value="1"/>
</dbReference>
<dbReference type="InterPro" id="IPR036047">
    <property type="entry name" value="F-box-like_dom_sf"/>
</dbReference>
<dbReference type="SUPFAM" id="SSF81383">
    <property type="entry name" value="F-box domain"/>
    <property type="match status" value="1"/>
</dbReference>
<evidence type="ECO:0000259" key="3">
    <source>
        <dbReference type="Pfam" id="PF12937"/>
    </source>
</evidence>
<dbReference type="FunCoup" id="A0A0Q3Q1E2">
    <property type="interactions" value="130"/>
</dbReference>
<dbReference type="Gramene" id="KQJ95465">
    <property type="protein sequence ID" value="KQJ95465"/>
    <property type="gene ID" value="BRADI_3g17357v3"/>
</dbReference>
<keyword evidence="6" id="KW-1185">Reference proteome</keyword>
<dbReference type="PANTHER" id="PTHR38926:SF77">
    <property type="entry name" value="OS08G0195000 PROTEIN"/>
    <property type="match status" value="1"/>
</dbReference>
<dbReference type="Gene3D" id="1.20.1280.50">
    <property type="match status" value="1"/>
</dbReference>
<dbReference type="SUPFAM" id="SSF47113">
    <property type="entry name" value="Histone-fold"/>
    <property type="match status" value="1"/>
</dbReference>
<evidence type="ECO:0000313" key="6">
    <source>
        <dbReference type="Proteomes" id="UP000008810"/>
    </source>
</evidence>
<feature type="domain" description="Transcription factor CBF/NF-Y/archaeal histone" evidence="2">
    <location>
        <begin position="21"/>
        <end position="85"/>
    </location>
</feature>
<proteinExistence type="predicted"/>
<gene>
    <name evidence="5" type="primary">LOC100841645</name>
    <name evidence="4" type="ORF">BRADI_3g17357v3</name>
</gene>
<protein>
    <recommendedName>
        <fullName evidence="7">Transcription factor CBF/NF-Y/archaeal histone domain-containing protein</fullName>
    </recommendedName>
</protein>
<reference evidence="5" key="3">
    <citation type="submission" date="2018-08" db="UniProtKB">
        <authorList>
            <consortium name="EnsemblPlants"/>
        </authorList>
    </citation>
    <scope>IDENTIFICATION</scope>
    <source>
        <strain evidence="5">cv. Bd21</strain>
    </source>
</reference>
<dbReference type="Gene3D" id="1.10.20.10">
    <property type="entry name" value="Histone, subunit A"/>
    <property type="match status" value="1"/>
</dbReference>
<dbReference type="PANTHER" id="PTHR38926">
    <property type="entry name" value="F-BOX DOMAIN CONTAINING PROTEIN, EXPRESSED"/>
    <property type="match status" value="1"/>
</dbReference>
<dbReference type="InterPro" id="IPR032675">
    <property type="entry name" value="LRR_dom_sf"/>
</dbReference>
<name>A0A0Q3Q1E2_BRADI</name>
<organism evidence="4">
    <name type="scientific">Brachypodium distachyon</name>
    <name type="common">Purple false brome</name>
    <name type="synonym">Trachynia distachya</name>
    <dbReference type="NCBI Taxonomy" id="15368"/>
    <lineage>
        <taxon>Eukaryota</taxon>
        <taxon>Viridiplantae</taxon>
        <taxon>Streptophyta</taxon>
        <taxon>Embryophyta</taxon>
        <taxon>Tracheophyta</taxon>
        <taxon>Spermatophyta</taxon>
        <taxon>Magnoliopsida</taxon>
        <taxon>Liliopsida</taxon>
        <taxon>Poales</taxon>
        <taxon>Poaceae</taxon>
        <taxon>BOP clade</taxon>
        <taxon>Pooideae</taxon>
        <taxon>Stipodae</taxon>
        <taxon>Brachypodieae</taxon>
        <taxon>Brachypodium</taxon>
    </lineage>
</organism>
<dbReference type="FunFam" id="1.20.1280.50:FF:000037">
    <property type="entry name" value="F-box protein SKIP19"/>
    <property type="match status" value="1"/>
</dbReference>
<dbReference type="SUPFAM" id="SSF52047">
    <property type="entry name" value="RNI-like"/>
    <property type="match status" value="1"/>
</dbReference>
<dbReference type="Gene3D" id="3.80.10.10">
    <property type="entry name" value="Ribonuclease Inhibitor"/>
    <property type="match status" value="1"/>
</dbReference>
<dbReference type="AlphaFoldDB" id="A0A0Q3Q1E2"/>
<dbReference type="Pfam" id="PF12937">
    <property type="entry name" value="F-box-like"/>
    <property type="match status" value="1"/>
</dbReference>
<dbReference type="GeneID" id="100841645"/>
<dbReference type="InterPro" id="IPR009072">
    <property type="entry name" value="Histone-fold"/>
</dbReference>
<evidence type="ECO:0008006" key="7">
    <source>
        <dbReference type="Google" id="ProtNLM"/>
    </source>
</evidence>
<evidence type="ECO:0000313" key="4">
    <source>
        <dbReference type="EMBL" id="KQJ95465.1"/>
    </source>
</evidence>